<dbReference type="GO" id="GO:0003677">
    <property type="term" value="F:DNA binding"/>
    <property type="evidence" value="ECO:0007669"/>
    <property type="project" value="UniProtKB-KW"/>
</dbReference>
<evidence type="ECO:0000256" key="3">
    <source>
        <dbReference type="ARBA" id="ARBA00023163"/>
    </source>
</evidence>
<evidence type="ECO:0000313" key="6">
    <source>
        <dbReference type="EMBL" id="KJY55743.1"/>
    </source>
</evidence>
<dbReference type="GO" id="GO:1901135">
    <property type="term" value="P:carbohydrate derivative metabolic process"/>
    <property type="evidence" value="ECO:0007669"/>
    <property type="project" value="InterPro"/>
</dbReference>
<dbReference type="AlphaFoldDB" id="A0A0F4LBQ7"/>
<organism evidence="6 7">
    <name type="scientific">Lactobacillus melliventris</name>
    <dbReference type="NCBI Taxonomy" id="1218507"/>
    <lineage>
        <taxon>Bacteria</taxon>
        <taxon>Bacillati</taxon>
        <taxon>Bacillota</taxon>
        <taxon>Bacilli</taxon>
        <taxon>Lactobacillales</taxon>
        <taxon>Lactobacillaceae</taxon>
        <taxon>Lactobacillus</taxon>
    </lineage>
</organism>
<evidence type="ECO:0000256" key="2">
    <source>
        <dbReference type="ARBA" id="ARBA00023125"/>
    </source>
</evidence>
<dbReference type="Pfam" id="PF01380">
    <property type="entry name" value="SIS"/>
    <property type="match status" value="1"/>
</dbReference>
<dbReference type="HOGENOM" id="CLU_055769_4_3_9"/>
<dbReference type="InterPro" id="IPR046348">
    <property type="entry name" value="SIS_dom_sf"/>
</dbReference>
<evidence type="ECO:0000259" key="5">
    <source>
        <dbReference type="PROSITE" id="PS51464"/>
    </source>
</evidence>
<dbReference type="PANTHER" id="PTHR30514">
    <property type="entry name" value="GLUCOKINASE"/>
    <property type="match status" value="1"/>
</dbReference>
<dbReference type="Gene3D" id="3.40.50.10490">
    <property type="entry name" value="Glucose-6-phosphate isomerase like protein, domain 1"/>
    <property type="match status" value="1"/>
</dbReference>
<dbReference type="InterPro" id="IPR009057">
    <property type="entry name" value="Homeodomain-like_sf"/>
</dbReference>
<evidence type="ECO:0000256" key="1">
    <source>
        <dbReference type="ARBA" id="ARBA00023015"/>
    </source>
</evidence>
<dbReference type="SUPFAM" id="SSF46689">
    <property type="entry name" value="Homeodomain-like"/>
    <property type="match status" value="1"/>
</dbReference>
<proteinExistence type="predicted"/>
<dbReference type="PATRIC" id="fig|1218507.3.peg.1785"/>
<dbReference type="PANTHER" id="PTHR30514:SF1">
    <property type="entry name" value="HTH-TYPE TRANSCRIPTIONAL REGULATOR HEXR-RELATED"/>
    <property type="match status" value="1"/>
</dbReference>
<dbReference type="SUPFAM" id="SSF53697">
    <property type="entry name" value="SIS domain"/>
    <property type="match status" value="1"/>
</dbReference>
<comment type="caution">
    <text evidence="6">The sequence shown here is derived from an EMBL/GenBank/DDBJ whole genome shotgun (WGS) entry which is preliminary data.</text>
</comment>
<dbReference type="CDD" id="cd05013">
    <property type="entry name" value="SIS_RpiR"/>
    <property type="match status" value="1"/>
</dbReference>
<feature type="domain" description="SIS" evidence="5">
    <location>
        <begin position="102"/>
        <end position="237"/>
    </location>
</feature>
<dbReference type="Gene3D" id="1.10.10.10">
    <property type="entry name" value="Winged helix-like DNA-binding domain superfamily/Winged helix DNA-binding domain"/>
    <property type="match status" value="1"/>
</dbReference>
<evidence type="ECO:0000313" key="7">
    <source>
        <dbReference type="Proteomes" id="UP000033531"/>
    </source>
</evidence>
<gene>
    <name evidence="6" type="ORF">JF74_15920</name>
</gene>
<dbReference type="InterPro" id="IPR047640">
    <property type="entry name" value="RpiR-like"/>
</dbReference>
<evidence type="ECO:0008006" key="8">
    <source>
        <dbReference type="Google" id="ProtNLM"/>
    </source>
</evidence>
<dbReference type="InterPro" id="IPR036388">
    <property type="entry name" value="WH-like_DNA-bd_sf"/>
</dbReference>
<keyword evidence="3" id="KW-0804">Transcription</keyword>
<dbReference type="Proteomes" id="UP000033531">
    <property type="component" value="Unassembled WGS sequence"/>
</dbReference>
<dbReference type="PROSITE" id="PS51464">
    <property type="entry name" value="SIS"/>
    <property type="match status" value="1"/>
</dbReference>
<dbReference type="PROSITE" id="PS51071">
    <property type="entry name" value="HTH_RPIR"/>
    <property type="match status" value="1"/>
</dbReference>
<dbReference type="STRING" id="1218507.JF74_15920"/>
<dbReference type="InterPro" id="IPR035472">
    <property type="entry name" value="RpiR-like_SIS"/>
</dbReference>
<dbReference type="GO" id="GO:0097367">
    <property type="term" value="F:carbohydrate derivative binding"/>
    <property type="evidence" value="ECO:0007669"/>
    <property type="project" value="InterPro"/>
</dbReference>
<evidence type="ECO:0000259" key="4">
    <source>
        <dbReference type="PROSITE" id="PS51071"/>
    </source>
</evidence>
<dbReference type="Pfam" id="PF01418">
    <property type="entry name" value="HTH_6"/>
    <property type="match status" value="1"/>
</dbReference>
<protein>
    <recommendedName>
        <fullName evidence="8">MurR/RpiR family transcriptional regulator</fullName>
    </recommendedName>
</protein>
<feature type="domain" description="HTH rpiR-type" evidence="4">
    <location>
        <begin position="2"/>
        <end position="78"/>
    </location>
</feature>
<dbReference type="OrthoDB" id="1648815at2"/>
<reference evidence="6 7" key="1">
    <citation type="submission" date="2015-01" db="EMBL/GenBank/DDBJ databases">
        <title>Comparative genomics of the lactic acid bacteria isolated from the honey bee gut.</title>
        <authorList>
            <person name="Ellegaard K.M."/>
            <person name="Tamarit D."/>
            <person name="Javelind E."/>
            <person name="Olofsson T."/>
            <person name="Andersson S.G."/>
            <person name="Vasquez A."/>
        </authorList>
    </citation>
    <scope>NUCLEOTIDE SEQUENCE [LARGE SCALE GENOMIC DNA]</scope>
    <source>
        <strain evidence="6 7">Hma8</strain>
    </source>
</reference>
<dbReference type="GO" id="GO:0003700">
    <property type="term" value="F:DNA-binding transcription factor activity"/>
    <property type="evidence" value="ECO:0007669"/>
    <property type="project" value="InterPro"/>
</dbReference>
<sequence length="241" mass="28442">MLTFKQRVIKFEYKLNETDEEIIDWINKNSKVISKITITKLSAKTNVSPNTISRLCNKLDYRGFSDFKFEFQKDMEKKTNFSKLQPYEINLNLIDVERERKAVNLMSKANKIVFFAVGETAFVAHNFSYMFHAVDQKSEFITYENQAFRELQNNKNILLFCISQSGETKQILKAAKIAKKNHQKIIALTSLKVNDLQKYADISLYSYAEPFYWHGYNLTDKLPLYIILNSLFKKYFEKHNF</sequence>
<dbReference type="RefSeq" id="WP_046325521.1">
    <property type="nucleotide sequence ID" value="NZ_JBHTMT010000004.1"/>
</dbReference>
<dbReference type="EMBL" id="JXLI01000013">
    <property type="protein sequence ID" value="KJY55743.1"/>
    <property type="molecule type" value="Genomic_DNA"/>
</dbReference>
<keyword evidence="2" id="KW-0238">DNA-binding</keyword>
<dbReference type="InterPro" id="IPR001347">
    <property type="entry name" value="SIS_dom"/>
</dbReference>
<keyword evidence="1" id="KW-0805">Transcription regulation</keyword>
<accession>A0A0F4LBQ7</accession>
<name>A0A0F4LBQ7_9LACO</name>
<dbReference type="InterPro" id="IPR000281">
    <property type="entry name" value="HTH_RpiR"/>
</dbReference>